<accession>A0ABM7T5A5</accession>
<evidence type="ECO:0000313" key="2">
    <source>
        <dbReference type="EMBL" id="BCZ47168.1"/>
    </source>
</evidence>
<organism evidence="2 3">
    <name type="scientific">Clostridium gelidum</name>
    <dbReference type="NCBI Taxonomy" id="704125"/>
    <lineage>
        <taxon>Bacteria</taxon>
        <taxon>Bacillati</taxon>
        <taxon>Bacillota</taxon>
        <taxon>Clostridia</taxon>
        <taxon>Eubacteriales</taxon>
        <taxon>Clostridiaceae</taxon>
        <taxon>Clostridium</taxon>
    </lineage>
</organism>
<protein>
    <recommendedName>
        <fullName evidence="4">Viral A-type inclusion protein</fullName>
    </recommendedName>
</protein>
<dbReference type="SUPFAM" id="SSF64518">
    <property type="entry name" value="Phase 1 flagellin"/>
    <property type="match status" value="1"/>
</dbReference>
<dbReference type="EMBL" id="AP024849">
    <property type="protein sequence ID" value="BCZ47168.1"/>
    <property type="molecule type" value="Genomic_DNA"/>
</dbReference>
<sequence length="274" mass="31098">MIIGNVNSYFKNPYIKNGNNKQLQKVHSTNNRIATINKKDATKSPEEIMKQKIRNMKSQLVDTENSEQQLKNGMSVLQQKQEGLDNINDVGNQLKELSTQYKKSDLSEKDKLEIEKKAGELLNNLDKLMNQNKTEENNIVGDKVIKLNASDGKTSTILSKGIDITLDFDKEDNTKPSNADKTNPNKHFSSNVSIKTLLENPSIIEKRILNPVQKVMEDVHDSKSIIYHNFIEEYSLATSSIDELFKVKGISAREKDSKMLQQKAMYIAVSALYF</sequence>
<evidence type="ECO:0008006" key="4">
    <source>
        <dbReference type="Google" id="ProtNLM"/>
    </source>
</evidence>
<reference evidence="3" key="1">
    <citation type="submission" date="2021-07" db="EMBL/GenBank/DDBJ databases">
        <title>Complete genome sequencing of a Clostridium isolate.</title>
        <authorList>
            <person name="Ueki A."/>
            <person name="Tonouchi A."/>
        </authorList>
    </citation>
    <scope>NUCLEOTIDE SEQUENCE [LARGE SCALE GENOMIC DNA]</scope>
    <source>
        <strain evidence="3">C5S11</strain>
    </source>
</reference>
<keyword evidence="1" id="KW-0175">Coiled coil</keyword>
<feature type="coiled-coil region" evidence="1">
    <location>
        <begin position="111"/>
        <end position="138"/>
    </location>
</feature>
<proteinExistence type="predicted"/>
<dbReference type="Proteomes" id="UP000824633">
    <property type="component" value="Chromosome"/>
</dbReference>
<keyword evidence="3" id="KW-1185">Reference proteome</keyword>
<gene>
    <name evidence="2" type="ORF">psyc5s11_32350</name>
</gene>
<evidence type="ECO:0000256" key="1">
    <source>
        <dbReference type="SAM" id="Coils"/>
    </source>
</evidence>
<dbReference type="RefSeq" id="WP_224033542.1">
    <property type="nucleotide sequence ID" value="NZ_AP024849.1"/>
</dbReference>
<name>A0ABM7T5A5_9CLOT</name>
<dbReference type="Gene3D" id="1.20.1330.10">
    <property type="entry name" value="f41 fragment of flagellin, N-terminal domain"/>
    <property type="match status" value="1"/>
</dbReference>
<evidence type="ECO:0000313" key="3">
    <source>
        <dbReference type="Proteomes" id="UP000824633"/>
    </source>
</evidence>